<gene>
    <name evidence="1" type="ORF">PBS001_LOCUS6194</name>
</gene>
<dbReference type="EMBL" id="CAKLCB010000309">
    <property type="protein sequence ID" value="CAH0519675.1"/>
    <property type="molecule type" value="Genomic_DNA"/>
</dbReference>
<dbReference type="Proteomes" id="UP001158986">
    <property type="component" value="Unassembled WGS sequence"/>
</dbReference>
<organism evidence="1 2">
    <name type="scientific">Peronospora belbahrii</name>
    <dbReference type="NCBI Taxonomy" id="622444"/>
    <lineage>
        <taxon>Eukaryota</taxon>
        <taxon>Sar</taxon>
        <taxon>Stramenopiles</taxon>
        <taxon>Oomycota</taxon>
        <taxon>Peronosporomycetes</taxon>
        <taxon>Peronosporales</taxon>
        <taxon>Peronosporaceae</taxon>
        <taxon>Peronospora</taxon>
    </lineage>
</organism>
<evidence type="ECO:0000313" key="2">
    <source>
        <dbReference type="Proteomes" id="UP001158986"/>
    </source>
</evidence>
<proteinExistence type="predicted"/>
<protein>
    <submittedName>
        <fullName evidence="1">Uncharacterized protein</fullName>
    </submittedName>
</protein>
<reference evidence="1 2" key="1">
    <citation type="submission" date="2021-11" db="EMBL/GenBank/DDBJ databases">
        <authorList>
            <person name="Islam A."/>
            <person name="Islam S."/>
            <person name="Flora M.S."/>
            <person name="Rahman M."/>
            <person name="Ziaur R.M."/>
            <person name="Epstein J.H."/>
            <person name="Hassan M."/>
            <person name="Klassen M."/>
            <person name="Woodard K."/>
            <person name="Webb A."/>
            <person name="Webby R.J."/>
            <person name="El Zowalaty M.E."/>
        </authorList>
    </citation>
    <scope>NUCLEOTIDE SEQUENCE [LARGE SCALE GENOMIC DNA]</scope>
    <source>
        <strain evidence="1">Pbs1</strain>
    </source>
</reference>
<evidence type="ECO:0000313" key="1">
    <source>
        <dbReference type="EMBL" id="CAH0519675.1"/>
    </source>
</evidence>
<sequence length="107" mass="11566">MDPCVTWHIKEVVGQIVATAGRRSYIYHALRFGFAGKKSTRSTSGQQAASDVTFVVAELAIPLHTNAKSFAPLAARFVLVDAVDAIAVEAHSFAADRLFRGAPKHEQ</sequence>
<accession>A0ABN8D2T2</accession>
<comment type="caution">
    <text evidence="1">The sequence shown here is derived from an EMBL/GenBank/DDBJ whole genome shotgun (WGS) entry which is preliminary data.</text>
</comment>
<name>A0ABN8D2T2_9STRA</name>
<keyword evidence="2" id="KW-1185">Reference proteome</keyword>